<name>B8GAF5_CHLAD</name>
<gene>
    <name evidence="1" type="ordered locus">Cagg_3694</name>
</gene>
<evidence type="ECO:0000313" key="2">
    <source>
        <dbReference type="Proteomes" id="UP000002508"/>
    </source>
</evidence>
<reference evidence="1" key="1">
    <citation type="submission" date="2008-12" db="EMBL/GenBank/DDBJ databases">
        <title>Complete sequence of Chloroflexus aggregans DSM 9485.</title>
        <authorList>
            <consortium name="US DOE Joint Genome Institute"/>
            <person name="Lucas S."/>
            <person name="Copeland A."/>
            <person name="Lapidus A."/>
            <person name="Glavina del Rio T."/>
            <person name="Dalin E."/>
            <person name="Tice H."/>
            <person name="Pitluck S."/>
            <person name="Foster B."/>
            <person name="Larimer F."/>
            <person name="Land M."/>
            <person name="Hauser L."/>
            <person name="Kyrpides N."/>
            <person name="Mikhailova N."/>
            <person name="Bryant D."/>
            <person name="Richardson P."/>
        </authorList>
    </citation>
    <scope>NUCLEOTIDE SEQUENCE</scope>
    <source>
        <strain evidence="1">DSM 9485</strain>
    </source>
</reference>
<dbReference type="EMBL" id="CP001337">
    <property type="protein sequence ID" value="ACL26530.1"/>
    <property type="molecule type" value="Genomic_DNA"/>
</dbReference>
<dbReference type="AlphaFoldDB" id="B8GAF5"/>
<organism evidence="1 2">
    <name type="scientific">Chloroflexus aggregans (strain MD-66 / DSM 9485)</name>
    <dbReference type="NCBI Taxonomy" id="326427"/>
    <lineage>
        <taxon>Bacteria</taxon>
        <taxon>Bacillati</taxon>
        <taxon>Chloroflexota</taxon>
        <taxon>Chloroflexia</taxon>
        <taxon>Chloroflexales</taxon>
        <taxon>Chloroflexineae</taxon>
        <taxon>Chloroflexaceae</taxon>
        <taxon>Chloroflexus</taxon>
    </lineage>
</organism>
<dbReference type="OrthoDB" id="163876at2"/>
<sequence length="66" mass="7850">MSDNERTVQYTCLKCGYKNSWTRDEILQRGKEVIYRGEHEVIYSLRCKNPAGCPQRMRIALKRVEK</sequence>
<dbReference type="HOGENOM" id="CLU_2859560_0_0_0"/>
<protein>
    <submittedName>
        <fullName evidence="1">Uncharacterized protein</fullName>
    </submittedName>
</protein>
<accession>B8GAF5</accession>
<dbReference type="Proteomes" id="UP000002508">
    <property type="component" value="Chromosome"/>
</dbReference>
<keyword evidence="2" id="KW-1185">Reference proteome</keyword>
<dbReference type="RefSeq" id="WP_015942375.1">
    <property type="nucleotide sequence ID" value="NC_011831.1"/>
</dbReference>
<dbReference type="KEGG" id="cag:Cagg_3694"/>
<proteinExistence type="predicted"/>
<evidence type="ECO:0000313" key="1">
    <source>
        <dbReference type="EMBL" id="ACL26530.1"/>
    </source>
</evidence>
<dbReference type="STRING" id="326427.Cagg_3694"/>